<dbReference type="Pfam" id="PF07593">
    <property type="entry name" value="UnbV_ASPIC"/>
    <property type="match status" value="1"/>
</dbReference>
<proteinExistence type="predicted"/>
<reference evidence="4 5" key="1">
    <citation type="submission" date="2024-01" db="EMBL/GenBank/DDBJ databases">
        <title>Maribacter spp. originated from different algae showed divergent polysaccharides utilization ability.</title>
        <authorList>
            <person name="Wang H."/>
            <person name="Wu Y."/>
        </authorList>
    </citation>
    <scope>NUCLEOTIDE SEQUENCE [LARGE SCALE GENOMIC DNA]</scope>
    <source>
        <strain evidence="4 5">PR1</strain>
    </source>
</reference>
<dbReference type="Pfam" id="PF13517">
    <property type="entry name" value="FG-GAP_3"/>
    <property type="match status" value="5"/>
</dbReference>
<name>A0ABU7IY67_9FLAO</name>
<evidence type="ECO:0000259" key="3">
    <source>
        <dbReference type="Pfam" id="PF07593"/>
    </source>
</evidence>
<dbReference type="InterPro" id="IPR027039">
    <property type="entry name" value="Crtac1"/>
</dbReference>
<dbReference type="EMBL" id="JAZDDG010000009">
    <property type="protein sequence ID" value="MEE1977934.1"/>
    <property type="molecule type" value="Genomic_DNA"/>
</dbReference>
<protein>
    <submittedName>
        <fullName evidence="4">VCBS repeat-containing protein</fullName>
    </submittedName>
</protein>
<gene>
    <name evidence="4" type="ORF">V1I91_17785</name>
</gene>
<dbReference type="RefSeq" id="WP_272652616.1">
    <property type="nucleotide sequence ID" value="NZ_JAZDDG010000009.1"/>
</dbReference>
<dbReference type="InterPro" id="IPR011519">
    <property type="entry name" value="UnbV_ASPIC"/>
</dbReference>
<organism evidence="4 5">
    <name type="scientific">Maribacter cobaltidurans</name>
    <dbReference type="NCBI Taxonomy" id="1178778"/>
    <lineage>
        <taxon>Bacteria</taxon>
        <taxon>Pseudomonadati</taxon>
        <taxon>Bacteroidota</taxon>
        <taxon>Flavobacteriia</taxon>
        <taxon>Flavobacteriales</taxon>
        <taxon>Flavobacteriaceae</taxon>
        <taxon>Maribacter</taxon>
    </lineage>
</organism>
<dbReference type="Gene3D" id="2.130.10.130">
    <property type="entry name" value="Integrin alpha, N-terminal"/>
    <property type="match status" value="3"/>
</dbReference>
<evidence type="ECO:0000313" key="4">
    <source>
        <dbReference type="EMBL" id="MEE1977934.1"/>
    </source>
</evidence>
<keyword evidence="5" id="KW-1185">Reference proteome</keyword>
<evidence type="ECO:0000313" key="5">
    <source>
        <dbReference type="Proteomes" id="UP001356308"/>
    </source>
</evidence>
<evidence type="ECO:0000256" key="1">
    <source>
        <dbReference type="ARBA" id="ARBA00022729"/>
    </source>
</evidence>
<dbReference type="InterPro" id="IPR013517">
    <property type="entry name" value="FG-GAP"/>
</dbReference>
<sequence>MKRKVLFFCILLSPVLFLSCEIKIGNEQSVNNETKLFSLVSPSQTNIHFENELRYTEDFNTYTYRNFYNGGGVAVADINNDGLQDLFFTGSMVSNKLYLNQGDFNFKDVTDESGLNSLGVWSTGVSFADVNGDGLLDIYLCKSGKPEGKRRYNELFINKGLDETGTFPVFQEMAKEYGIADYGFSTHSAFFDFDKDGDLDMYLLNNSIKSIGNYDLKKDQRLIRDPYGGNKLYRNDGSTFTDVSEEAGIYGSTIGFGLGVTIGDINKDGWQDIFVSNDYFEKDYLYINNGDGTFTENLENSIGEISLGSMGADMADINNDGFPEIFVTEMLPKEESRLKTKAIFEDWNKYQANIKAGYYKQFSRNVLQLNRGYKGESNDVFMSEISRFSGVEATDWSWGALIADLDNDGLKDLFVANGIYKDLIDLDYLNFYADPITARRLFEERGSFLKELIDNIPSNPQPNFAFKNNGDLTFENQAKVWGLDMPTFSNGSAYADLDNDGDLDLVLNNVNMPASVYRNNSEKLREDNHFLTVSLQGKDNNTFALGSQVTIYQDNNVQYQELAPMRGYQSSVDYRLHFGLGSSSKVDSIRIQWPDLTVQIEKNISIDTILLISYNNRINEDGSSFLKPNYQNYLKPIFNSERSAKGLEYYYKKSGFDDFDRNPLLFHMQSAEGTKITMGDVNTDHKEDVFIGGGKGEPGRLFVQNANGRFYIKPQVSFEKDKSSMDSDSCFFDADNDGDLDLYVCSGGNELPSTSSSLKDRLYINNGNGVYSLSNQNLPTRRYENSSSVAAADIDNDGDIDLFVGIRSKSFEYGQPVNGYILINDGSGNFTNKTESLTPSLLNLGMITDAKWFDYDGDNDQDLVVVGDWMPITVFENREGSFINRTQELGLKDSQGFWNTIEIADLNADGHQDLIVGNHGLNSRFKASTNKPVRMYVKDFDENGKTEHIVTTYKGEKEYPLIGKTDLVSQLPYLRKKYLKFESYQGQTMEDIFGKKAIEESQILEVQTTETTCFMYKNGKYVKIDLPSEAQFTPIYAIEVLDYDSDGNLDILLGGNFYWSKPEVGIYDGNRSLLLKGNGKGNFSTLTTSQSGLFVEGEVRDIKSIKVGDEKVTLFLKLNDSLSVLRH</sequence>
<dbReference type="PROSITE" id="PS51257">
    <property type="entry name" value="PROKAR_LIPOPROTEIN"/>
    <property type="match status" value="1"/>
</dbReference>
<dbReference type="PANTHER" id="PTHR16026:SF0">
    <property type="entry name" value="CARTILAGE ACIDIC PROTEIN 1"/>
    <property type="match status" value="1"/>
</dbReference>
<feature type="domain" description="ASPIC/UnbV" evidence="3">
    <location>
        <begin position="544"/>
        <end position="610"/>
    </location>
</feature>
<dbReference type="InterPro" id="IPR028994">
    <property type="entry name" value="Integrin_alpha_N"/>
</dbReference>
<dbReference type="SUPFAM" id="SSF69318">
    <property type="entry name" value="Integrin alpha N-terminal domain"/>
    <property type="match status" value="3"/>
</dbReference>
<dbReference type="PANTHER" id="PTHR16026">
    <property type="entry name" value="CARTILAGE ACIDIC PROTEIN 1"/>
    <property type="match status" value="1"/>
</dbReference>
<evidence type="ECO:0000256" key="2">
    <source>
        <dbReference type="SAM" id="SignalP"/>
    </source>
</evidence>
<comment type="caution">
    <text evidence="4">The sequence shown here is derived from an EMBL/GenBank/DDBJ whole genome shotgun (WGS) entry which is preliminary data.</text>
</comment>
<accession>A0ABU7IY67</accession>
<feature type="signal peptide" evidence="2">
    <location>
        <begin position="1"/>
        <end position="18"/>
    </location>
</feature>
<keyword evidence="1 2" id="KW-0732">Signal</keyword>
<feature type="chain" id="PRO_5045844909" evidence="2">
    <location>
        <begin position="19"/>
        <end position="1127"/>
    </location>
</feature>
<dbReference type="Proteomes" id="UP001356308">
    <property type="component" value="Unassembled WGS sequence"/>
</dbReference>